<keyword evidence="5" id="KW-1133">Transmembrane helix</keyword>
<dbReference type="InterPro" id="IPR045120">
    <property type="entry name" value="Suco/Slp1-like"/>
</dbReference>
<dbReference type="EMBL" id="HE616744">
    <property type="protein sequence ID" value="CCE91514.1"/>
    <property type="molecule type" value="Genomic_DNA"/>
</dbReference>
<dbReference type="STRING" id="1076872.G8ZQM7"/>
<dbReference type="InterPro" id="IPR012919">
    <property type="entry name" value="SUN_dom"/>
</dbReference>
<evidence type="ECO:0000256" key="2">
    <source>
        <dbReference type="ARBA" id="ARBA00022692"/>
    </source>
</evidence>
<keyword evidence="14" id="KW-1185">Reference proteome</keyword>
<keyword evidence="2" id="KW-0812">Transmembrane</keyword>
<evidence type="ECO:0000259" key="12">
    <source>
        <dbReference type="PROSITE" id="PS51469"/>
    </source>
</evidence>
<keyword evidence="4" id="KW-0256">Endoplasmic reticulum</keyword>
<evidence type="ECO:0000256" key="3">
    <source>
        <dbReference type="ARBA" id="ARBA00022729"/>
    </source>
</evidence>
<dbReference type="InterPro" id="IPR008979">
    <property type="entry name" value="Galactose-bd-like_sf"/>
</dbReference>
<sequence>MQVIEPSRCASVNEEEKNELNNTFISFDEWRVAKLSEEIPDKRIRSKESIETTEGETIGEDLEVEIGFFASMEDSNVSDHEEMDGEAHKHRFNFASLDCAATIVKTNPEASGASSILNENKDKYLLNPCSVPNKFVITELCQDILVEEVAIANYEFFSSTFNKLRFSVSDRYPVAKNGWTVLGEFNAENSRDLQVFSIQNPQIWARYLRIEILSHHGNEYYCPISLLRVHGKTMMDEFKMDHSKVTVAKTESQDIPQEEIPRDVTSEGVEDTDQCDMWPSIDEGNITSPPRNDFMQRCKCRLKPLKFEEFLRDLNETFCPAPSHQNIPTSSVSAVSTEESIFKNIMKRLTSLEANTSLSVLYMEEQSKLLSNSFDNLERAQANKFDNLVSMFNDTLMDNLNVLRVFANQLKDQSIRIIEEQKLHNDQFTTQYVLRTEQLEKELKVQRNLVYTIIFVSLLILFYQLHSREPELDEFIKKEQTFTSFESMEDSDPSTCASFPVSPISISGSSVASD</sequence>
<dbReference type="PANTHER" id="PTHR12953:SF0">
    <property type="entry name" value="SUN DOMAIN-CONTAINING OSSIFICATION FACTOR"/>
    <property type="match status" value="1"/>
</dbReference>
<evidence type="ECO:0000256" key="5">
    <source>
        <dbReference type="ARBA" id="ARBA00022989"/>
    </source>
</evidence>
<evidence type="ECO:0000256" key="11">
    <source>
        <dbReference type="SAM" id="MobiDB-lite"/>
    </source>
</evidence>
<evidence type="ECO:0000256" key="8">
    <source>
        <dbReference type="ARBA" id="ARBA00061226"/>
    </source>
</evidence>
<dbReference type="FunFam" id="2.60.120.260:FF:000099">
    <property type="entry name" value="Uncharacterized protein, isoform C"/>
    <property type="match status" value="1"/>
</dbReference>
<dbReference type="RefSeq" id="XP_003680725.1">
    <property type="nucleotide sequence ID" value="XM_003680677.1"/>
</dbReference>
<evidence type="ECO:0000256" key="7">
    <source>
        <dbReference type="ARBA" id="ARBA00023180"/>
    </source>
</evidence>
<comment type="subunit">
    <text evidence="9">Interacts with EMP65.</text>
</comment>
<dbReference type="HOGENOM" id="CLU_006633_4_1_1"/>
<dbReference type="Proteomes" id="UP000005627">
    <property type="component" value="Chromosome 3"/>
</dbReference>
<gene>
    <name evidence="13" type="primary">TDEL0C06250</name>
    <name evidence="13" type="ORF">TDEL_0C06250</name>
</gene>
<keyword evidence="6" id="KW-0472">Membrane</keyword>
<feature type="domain" description="SUN" evidence="12">
    <location>
        <begin position="69"/>
        <end position="234"/>
    </location>
</feature>
<name>G8ZQM7_TORDE</name>
<dbReference type="GO" id="GO:0034975">
    <property type="term" value="P:protein folding in endoplasmic reticulum"/>
    <property type="evidence" value="ECO:0007669"/>
    <property type="project" value="TreeGrafter"/>
</dbReference>
<dbReference type="GeneID" id="11501932"/>
<evidence type="ECO:0000313" key="13">
    <source>
        <dbReference type="EMBL" id="CCE91514.1"/>
    </source>
</evidence>
<dbReference type="OrthoDB" id="266334at2759"/>
<comment type="similarity">
    <text evidence="8">Belongs to the SLP1 family.</text>
</comment>
<dbReference type="FunCoup" id="G8ZQM7">
    <property type="interactions" value="55"/>
</dbReference>
<proteinExistence type="inferred from homology"/>
<protein>
    <recommendedName>
        <fullName evidence="10">SUN-like protein 1</fullName>
    </recommendedName>
</protein>
<dbReference type="SUPFAM" id="SSF49785">
    <property type="entry name" value="Galactose-binding domain-like"/>
    <property type="match status" value="1"/>
</dbReference>
<dbReference type="GO" id="GO:0005789">
    <property type="term" value="C:endoplasmic reticulum membrane"/>
    <property type="evidence" value="ECO:0007669"/>
    <property type="project" value="UniProtKB-SubCell"/>
</dbReference>
<evidence type="ECO:0000256" key="10">
    <source>
        <dbReference type="ARBA" id="ARBA00075366"/>
    </source>
</evidence>
<reference evidence="13 14" key="1">
    <citation type="journal article" date="2011" name="Proc. Natl. Acad. Sci. U.S.A.">
        <title>Evolutionary erosion of yeast sex chromosomes by mating-type switching accidents.</title>
        <authorList>
            <person name="Gordon J.L."/>
            <person name="Armisen D."/>
            <person name="Proux-Wera E."/>
            <person name="Oheigeartaigh S.S."/>
            <person name="Byrne K.P."/>
            <person name="Wolfe K.H."/>
        </authorList>
    </citation>
    <scope>NUCLEOTIDE SEQUENCE [LARGE SCALE GENOMIC DNA]</scope>
    <source>
        <strain evidence="14">ATCC 10662 / CBS 1146 / NBRC 0425 / NCYC 2629 / NRRL Y-866</strain>
    </source>
</reference>
<dbReference type="PANTHER" id="PTHR12953">
    <property type="entry name" value="MEMBRANE PROTEIN CH1 RELATED"/>
    <property type="match status" value="1"/>
</dbReference>
<keyword evidence="3" id="KW-0732">Signal</keyword>
<evidence type="ECO:0000256" key="9">
    <source>
        <dbReference type="ARBA" id="ARBA00064635"/>
    </source>
</evidence>
<dbReference type="eggNOG" id="KOG1396">
    <property type="taxonomic scope" value="Eukaryota"/>
</dbReference>
<dbReference type="PROSITE" id="PS51469">
    <property type="entry name" value="SUN"/>
    <property type="match status" value="1"/>
</dbReference>
<comment type="subcellular location">
    <subcellularLocation>
        <location evidence="1">Endoplasmic reticulum membrane</location>
        <topology evidence="1">Single-pass type I membrane protein</topology>
    </subcellularLocation>
</comment>
<feature type="region of interest" description="Disordered" evidence="11">
    <location>
        <begin position="263"/>
        <end position="283"/>
    </location>
</feature>
<dbReference type="KEGG" id="tdl:TDEL_0C06250"/>
<evidence type="ECO:0000313" key="14">
    <source>
        <dbReference type="Proteomes" id="UP000005627"/>
    </source>
</evidence>
<dbReference type="AlphaFoldDB" id="G8ZQM7"/>
<accession>G8ZQM7</accession>
<dbReference type="Pfam" id="PF07738">
    <property type="entry name" value="Sad1_UNC"/>
    <property type="match status" value="1"/>
</dbReference>
<evidence type="ECO:0000256" key="6">
    <source>
        <dbReference type="ARBA" id="ARBA00023136"/>
    </source>
</evidence>
<organism evidence="13 14">
    <name type="scientific">Torulaspora delbrueckii</name>
    <name type="common">Yeast</name>
    <name type="synonym">Candida colliculosa</name>
    <dbReference type="NCBI Taxonomy" id="4950"/>
    <lineage>
        <taxon>Eukaryota</taxon>
        <taxon>Fungi</taxon>
        <taxon>Dikarya</taxon>
        <taxon>Ascomycota</taxon>
        <taxon>Saccharomycotina</taxon>
        <taxon>Saccharomycetes</taxon>
        <taxon>Saccharomycetales</taxon>
        <taxon>Saccharomycetaceae</taxon>
        <taxon>Torulaspora</taxon>
    </lineage>
</organism>
<evidence type="ECO:0000256" key="4">
    <source>
        <dbReference type="ARBA" id="ARBA00022824"/>
    </source>
</evidence>
<dbReference type="InParanoid" id="G8ZQM7"/>
<keyword evidence="7" id="KW-0325">Glycoprotein</keyword>
<dbReference type="Gene3D" id="2.60.120.260">
    <property type="entry name" value="Galactose-binding domain-like"/>
    <property type="match status" value="1"/>
</dbReference>
<evidence type="ECO:0000256" key="1">
    <source>
        <dbReference type="ARBA" id="ARBA00004115"/>
    </source>
</evidence>